<dbReference type="PANTHER" id="PTHR34298">
    <property type="entry name" value="SEGREGATION AND CONDENSATION PROTEIN B"/>
    <property type="match status" value="1"/>
</dbReference>
<dbReference type="InterPro" id="IPR005234">
    <property type="entry name" value="ScpB_csome_segregation"/>
</dbReference>
<dbReference type="GO" id="GO:0051304">
    <property type="term" value="P:chromosome separation"/>
    <property type="evidence" value="ECO:0007669"/>
    <property type="project" value="InterPro"/>
</dbReference>
<dbReference type="PANTHER" id="PTHR34298:SF2">
    <property type="entry name" value="SEGREGATION AND CONDENSATION PROTEIN B"/>
    <property type="match status" value="1"/>
</dbReference>
<protein>
    <recommendedName>
        <fullName evidence="7">SMC-Scp complex subunit ScpB</fullName>
    </recommendedName>
</protein>
<proteinExistence type="predicted"/>
<evidence type="ECO:0000313" key="5">
    <source>
        <dbReference type="EMBL" id="OHA33811.1"/>
    </source>
</evidence>
<keyword evidence="2" id="KW-0132">Cell division</keyword>
<dbReference type="AlphaFoldDB" id="A0A1G2NEI6"/>
<evidence type="ECO:0000256" key="2">
    <source>
        <dbReference type="ARBA" id="ARBA00022618"/>
    </source>
</evidence>
<keyword evidence="4" id="KW-0131">Cell cycle</keyword>
<comment type="caution">
    <text evidence="5">The sequence shown here is derived from an EMBL/GenBank/DDBJ whole genome shotgun (WGS) entry which is preliminary data.</text>
</comment>
<dbReference type="Gene3D" id="1.10.10.10">
    <property type="entry name" value="Winged helix-like DNA-binding domain superfamily/Winged helix DNA-binding domain"/>
    <property type="match status" value="2"/>
</dbReference>
<dbReference type="SUPFAM" id="SSF46785">
    <property type="entry name" value="Winged helix' DNA-binding domain"/>
    <property type="match status" value="2"/>
</dbReference>
<gene>
    <name evidence="5" type="ORF">A2938_01620</name>
</gene>
<keyword evidence="3" id="KW-0159">Chromosome partition</keyword>
<dbReference type="Pfam" id="PF04079">
    <property type="entry name" value="SMC_ScpB"/>
    <property type="match status" value="1"/>
</dbReference>
<dbReference type="InterPro" id="IPR036390">
    <property type="entry name" value="WH_DNA-bd_sf"/>
</dbReference>
<dbReference type="EMBL" id="MHSA01000023">
    <property type="protein sequence ID" value="OHA33811.1"/>
    <property type="molecule type" value="Genomic_DNA"/>
</dbReference>
<keyword evidence="1" id="KW-0963">Cytoplasm</keyword>
<evidence type="ECO:0000256" key="3">
    <source>
        <dbReference type="ARBA" id="ARBA00022829"/>
    </source>
</evidence>
<evidence type="ECO:0008006" key="7">
    <source>
        <dbReference type="Google" id="ProtNLM"/>
    </source>
</evidence>
<evidence type="ECO:0000256" key="1">
    <source>
        <dbReference type="ARBA" id="ARBA00022490"/>
    </source>
</evidence>
<dbReference type="Proteomes" id="UP000177797">
    <property type="component" value="Unassembled WGS sequence"/>
</dbReference>
<evidence type="ECO:0000256" key="4">
    <source>
        <dbReference type="ARBA" id="ARBA00023306"/>
    </source>
</evidence>
<organism evidence="5 6">
    <name type="scientific">Candidatus Taylorbacteria bacterium RIFCSPLOWO2_01_FULL_48_100</name>
    <dbReference type="NCBI Taxonomy" id="1802322"/>
    <lineage>
        <taxon>Bacteria</taxon>
        <taxon>Candidatus Tayloriibacteriota</taxon>
    </lineage>
</organism>
<dbReference type="GO" id="GO:0051301">
    <property type="term" value="P:cell division"/>
    <property type="evidence" value="ECO:0007669"/>
    <property type="project" value="UniProtKB-KW"/>
</dbReference>
<evidence type="ECO:0000313" key="6">
    <source>
        <dbReference type="Proteomes" id="UP000177797"/>
    </source>
</evidence>
<reference evidence="5 6" key="1">
    <citation type="journal article" date="2016" name="Nat. Commun.">
        <title>Thousands of microbial genomes shed light on interconnected biogeochemical processes in an aquifer system.</title>
        <authorList>
            <person name="Anantharaman K."/>
            <person name="Brown C.T."/>
            <person name="Hug L.A."/>
            <person name="Sharon I."/>
            <person name="Castelle C.J."/>
            <person name="Probst A.J."/>
            <person name="Thomas B.C."/>
            <person name="Singh A."/>
            <person name="Wilkins M.J."/>
            <person name="Karaoz U."/>
            <person name="Brodie E.L."/>
            <person name="Williams K.H."/>
            <person name="Hubbard S.S."/>
            <person name="Banfield J.F."/>
        </authorList>
    </citation>
    <scope>NUCLEOTIDE SEQUENCE [LARGE SCALE GENOMIC DNA]</scope>
</reference>
<name>A0A1G2NEI6_9BACT</name>
<sequence length="181" mass="19907">MNIDAQLEAVLFFKAEPVSVKRLGVLLCVDPKAVEDGLAVLEEKLKCRGVSLVRVGDEIELRTASAASALVEKLTQEELSRDIGKAGAETLAVILYRGQATRREIDWIRGVNSTFTLRELAARGLARRIANPKDGRGYAYEPTPELLAHLGVSRVEDMPNYADAKKELDAFADKTENKPNE</sequence>
<dbReference type="InterPro" id="IPR036388">
    <property type="entry name" value="WH-like_DNA-bd_sf"/>
</dbReference>
<accession>A0A1G2NEI6</accession>